<accession>A0A3L9DR92</accession>
<name>A0A3L9DR92_9STRE</name>
<gene>
    <name evidence="1" type="ORF">EAF07_05960</name>
</gene>
<dbReference type="RefSeq" id="WP_121835635.1">
    <property type="nucleotide sequence ID" value="NZ_CP163513.1"/>
</dbReference>
<dbReference type="OrthoDB" id="9976578at2"/>
<proteinExistence type="predicted"/>
<evidence type="ECO:0000313" key="2">
    <source>
        <dbReference type="Proteomes" id="UP000279194"/>
    </source>
</evidence>
<sequence>MNHKIVIFLASGKTFAFENVEDVMFSQEHGQLHFEYFGSTHQEKKLATFDLAKSLGWSVTKGLKIKLI</sequence>
<dbReference type="Proteomes" id="UP000279194">
    <property type="component" value="Unassembled WGS sequence"/>
</dbReference>
<evidence type="ECO:0000313" key="1">
    <source>
        <dbReference type="EMBL" id="RLY03084.1"/>
    </source>
</evidence>
<reference evidence="1 2" key="1">
    <citation type="submission" date="2018-10" db="EMBL/GenBank/DDBJ databases">
        <title>Streptococcus hillyeri sp. nov., isolated from equine tracheal sample.</title>
        <authorList>
            <person name="Macfadyen A.C."/>
            <person name="Waller A."/>
            <person name="Paterson G.K."/>
        </authorList>
    </citation>
    <scope>NUCLEOTIDE SEQUENCE [LARGE SCALE GENOMIC DNA]</scope>
    <source>
        <strain evidence="1 2">28462</strain>
    </source>
</reference>
<dbReference type="AlphaFoldDB" id="A0A3L9DR92"/>
<comment type="caution">
    <text evidence="1">The sequence shown here is derived from an EMBL/GenBank/DDBJ whole genome shotgun (WGS) entry which is preliminary data.</text>
</comment>
<protein>
    <submittedName>
        <fullName evidence="1">Uncharacterized protein</fullName>
    </submittedName>
</protein>
<dbReference type="EMBL" id="RCVM01000010">
    <property type="protein sequence ID" value="RLY03084.1"/>
    <property type="molecule type" value="Genomic_DNA"/>
</dbReference>
<organism evidence="1 2">
    <name type="scientific">Streptococcus hillyeri</name>
    <dbReference type="NCBI Taxonomy" id="2282420"/>
    <lineage>
        <taxon>Bacteria</taxon>
        <taxon>Bacillati</taxon>
        <taxon>Bacillota</taxon>
        <taxon>Bacilli</taxon>
        <taxon>Lactobacillales</taxon>
        <taxon>Streptococcaceae</taxon>
        <taxon>Streptococcus</taxon>
    </lineage>
</organism>
<keyword evidence="2" id="KW-1185">Reference proteome</keyword>